<feature type="non-terminal residue" evidence="1">
    <location>
        <position position="116"/>
    </location>
</feature>
<protein>
    <recommendedName>
        <fullName evidence="3">Secreted protein</fullName>
    </recommendedName>
</protein>
<comment type="caution">
    <text evidence="1">The sequence shown here is derived from an EMBL/GenBank/DDBJ whole genome shotgun (WGS) entry which is preliminary data.</text>
</comment>
<evidence type="ECO:0000313" key="1">
    <source>
        <dbReference type="EMBL" id="MCX2975602.1"/>
    </source>
</evidence>
<name>A0ABT3T253_9GAMM</name>
<organism evidence="1 2">
    <name type="scientific">Candidatus Seongchinamella marina</name>
    <dbReference type="NCBI Taxonomy" id="2518990"/>
    <lineage>
        <taxon>Bacteria</taxon>
        <taxon>Pseudomonadati</taxon>
        <taxon>Pseudomonadota</taxon>
        <taxon>Gammaproteobacteria</taxon>
        <taxon>Cellvibrionales</taxon>
        <taxon>Halieaceae</taxon>
        <taxon>Seongchinamella</taxon>
    </lineage>
</organism>
<sequence length="116" mass="13116">MRFSVAFLLIWGCGFASCEKRQAGRGRPGWRYQEGRGRGFLFLALKMSQNSIDDVLVFDATARRSDDNSDRTTAAKDTTLMGVLWPLGSLITLVSSLDRNRWLSAVRCLYYINIES</sequence>
<accession>A0ABT3T253</accession>
<evidence type="ECO:0000313" key="2">
    <source>
        <dbReference type="Proteomes" id="UP001143307"/>
    </source>
</evidence>
<dbReference type="Proteomes" id="UP001143307">
    <property type="component" value="Unassembled WGS sequence"/>
</dbReference>
<keyword evidence="2" id="KW-1185">Reference proteome</keyword>
<proteinExistence type="predicted"/>
<dbReference type="PROSITE" id="PS51257">
    <property type="entry name" value="PROKAR_LIPOPROTEIN"/>
    <property type="match status" value="1"/>
</dbReference>
<evidence type="ECO:0008006" key="3">
    <source>
        <dbReference type="Google" id="ProtNLM"/>
    </source>
</evidence>
<gene>
    <name evidence="1" type="ORF">EYC87_18635</name>
</gene>
<dbReference type="EMBL" id="SHNP01000010">
    <property type="protein sequence ID" value="MCX2975602.1"/>
    <property type="molecule type" value="Genomic_DNA"/>
</dbReference>
<reference evidence="1" key="1">
    <citation type="submission" date="2019-02" db="EMBL/GenBank/DDBJ databases">
        <authorList>
            <person name="Li S.-H."/>
        </authorList>
    </citation>
    <scope>NUCLEOTIDE SEQUENCE</scope>
    <source>
        <strain evidence="1">IMCC8485</strain>
    </source>
</reference>